<organism evidence="1">
    <name type="scientific">marine sediment metagenome</name>
    <dbReference type="NCBI Taxonomy" id="412755"/>
    <lineage>
        <taxon>unclassified sequences</taxon>
        <taxon>metagenomes</taxon>
        <taxon>ecological metagenomes</taxon>
    </lineage>
</organism>
<evidence type="ECO:0000313" key="1">
    <source>
        <dbReference type="EMBL" id="GAF99175.1"/>
    </source>
</evidence>
<feature type="non-terminal residue" evidence="1">
    <location>
        <position position="95"/>
    </location>
</feature>
<dbReference type="AlphaFoldDB" id="X0VF57"/>
<reference evidence="1" key="1">
    <citation type="journal article" date="2014" name="Front. Microbiol.">
        <title>High frequency of phylogenetically diverse reductive dehalogenase-homologous genes in deep subseafloor sedimentary metagenomes.</title>
        <authorList>
            <person name="Kawai M."/>
            <person name="Futagami T."/>
            <person name="Toyoda A."/>
            <person name="Takaki Y."/>
            <person name="Nishi S."/>
            <person name="Hori S."/>
            <person name="Arai W."/>
            <person name="Tsubouchi T."/>
            <person name="Morono Y."/>
            <person name="Uchiyama I."/>
            <person name="Ito T."/>
            <person name="Fujiyama A."/>
            <person name="Inagaki F."/>
            <person name="Takami H."/>
        </authorList>
    </citation>
    <scope>NUCLEOTIDE SEQUENCE</scope>
    <source>
        <strain evidence="1">Expedition CK06-06</strain>
    </source>
</reference>
<protein>
    <submittedName>
        <fullName evidence="1">Uncharacterized protein</fullName>
    </submittedName>
</protein>
<name>X0VF57_9ZZZZ</name>
<sequence>MPDKRYVKGCGKGCTRCWYNRLNHGSKLKKKMFPKHFEIDNEENEEKKYNSDMEEFIDKYIISNYTHERMAEIDDDQETNYKLYNEDLIEDTVLS</sequence>
<dbReference type="EMBL" id="BARS01012431">
    <property type="protein sequence ID" value="GAF99175.1"/>
    <property type="molecule type" value="Genomic_DNA"/>
</dbReference>
<proteinExistence type="predicted"/>
<accession>X0VF57</accession>
<gene>
    <name evidence="1" type="ORF">S01H1_22141</name>
</gene>
<comment type="caution">
    <text evidence="1">The sequence shown here is derived from an EMBL/GenBank/DDBJ whole genome shotgun (WGS) entry which is preliminary data.</text>
</comment>